<dbReference type="GO" id="GO:0005829">
    <property type="term" value="C:cytosol"/>
    <property type="evidence" value="ECO:0007669"/>
    <property type="project" value="TreeGrafter"/>
</dbReference>
<reference evidence="9 10" key="1">
    <citation type="submission" date="2017-10" db="EMBL/GenBank/DDBJ databases">
        <title>Novel microbial diversity and functional potential in the marine mammal oral microbiome.</title>
        <authorList>
            <person name="Dudek N.K."/>
            <person name="Sun C.L."/>
            <person name="Burstein D."/>
            <person name="Kantor R.S."/>
            <person name="Aliaga Goltsman D.S."/>
            <person name="Bik E.M."/>
            <person name="Thomas B.C."/>
            <person name="Banfield J.F."/>
            <person name="Relman D.A."/>
        </authorList>
    </citation>
    <scope>NUCLEOTIDE SEQUENCE [LARGE SCALE GENOMIC DNA]</scope>
    <source>
        <strain evidence="9">DOLZORAL124_49_17</strain>
    </source>
</reference>
<evidence type="ECO:0000259" key="7">
    <source>
        <dbReference type="PROSITE" id="PS51332"/>
    </source>
</evidence>
<dbReference type="Gene3D" id="3.80.30.20">
    <property type="entry name" value="tm_1862 like domain"/>
    <property type="match status" value="1"/>
</dbReference>
<evidence type="ECO:0000256" key="3">
    <source>
        <dbReference type="ARBA" id="ARBA00022691"/>
    </source>
</evidence>
<dbReference type="SFLD" id="SFLDG01082">
    <property type="entry name" value="B12-binding_domain_containing"/>
    <property type="match status" value="1"/>
</dbReference>
<dbReference type="PROSITE" id="PS01278">
    <property type="entry name" value="MTTASE_RADICAL"/>
    <property type="match status" value="1"/>
</dbReference>
<dbReference type="PANTHER" id="PTHR43409:SF16">
    <property type="entry name" value="SLR0320 PROTEIN"/>
    <property type="match status" value="1"/>
</dbReference>
<dbReference type="GO" id="GO:0031419">
    <property type="term" value="F:cobalamin binding"/>
    <property type="evidence" value="ECO:0007669"/>
    <property type="project" value="InterPro"/>
</dbReference>
<dbReference type="PANTHER" id="PTHR43409">
    <property type="entry name" value="ANAEROBIC MAGNESIUM-PROTOPORPHYRIN IX MONOMETHYL ESTER CYCLASE-RELATED"/>
    <property type="match status" value="1"/>
</dbReference>
<dbReference type="InterPro" id="IPR036724">
    <property type="entry name" value="Cobalamin-bd_sf"/>
</dbReference>
<dbReference type="SFLD" id="SFLDG01123">
    <property type="entry name" value="methyltransferase_(Class_B)"/>
    <property type="match status" value="1"/>
</dbReference>
<dbReference type="GO" id="GO:0051539">
    <property type="term" value="F:4 iron, 4 sulfur cluster binding"/>
    <property type="evidence" value="ECO:0007669"/>
    <property type="project" value="UniProtKB-KW"/>
</dbReference>
<dbReference type="CDD" id="cd02068">
    <property type="entry name" value="radical_SAM_B12_BD"/>
    <property type="match status" value="1"/>
</dbReference>
<evidence type="ECO:0000256" key="1">
    <source>
        <dbReference type="ARBA" id="ARBA00001966"/>
    </source>
</evidence>
<name>A0A2G6EA33_9BACT</name>
<organism evidence="9 10">
    <name type="scientific">candidate division KSB3 bacterium</name>
    <dbReference type="NCBI Taxonomy" id="2044937"/>
    <lineage>
        <taxon>Bacteria</taxon>
        <taxon>candidate division KSB3</taxon>
    </lineage>
</organism>
<dbReference type="GO" id="GO:0003824">
    <property type="term" value="F:catalytic activity"/>
    <property type="evidence" value="ECO:0007669"/>
    <property type="project" value="InterPro"/>
</dbReference>
<keyword evidence="2" id="KW-0004">4Fe-4S</keyword>
<keyword evidence="3" id="KW-0949">S-adenosyl-L-methionine</keyword>
<dbReference type="PROSITE" id="PS51332">
    <property type="entry name" value="B12_BINDING"/>
    <property type="match status" value="1"/>
</dbReference>
<dbReference type="InterPro" id="IPR006158">
    <property type="entry name" value="Cobalamin-bd"/>
</dbReference>
<keyword evidence="6" id="KW-0411">Iron-sulfur</keyword>
<protein>
    <submittedName>
        <fullName evidence="9">Radical SAM protein</fullName>
    </submittedName>
</protein>
<evidence type="ECO:0000256" key="4">
    <source>
        <dbReference type="ARBA" id="ARBA00022723"/>
    </source>
</evidence>
<dbReference type="InterPro" id="IPR006638">
    <property type="entry name" value="Elp3/MiaA/NifB-like_rSAM"/>
</dbReference>
<dbReference type="GO" id="GO:0046872">
    <property type="term" value="F:metal ion binding"/>
    <property type="evidence" value="ECO:0007669"/>
    <property type="project" value="UniProtKB-KW"/>
</dbReference>
<evidence type="ECO:0000256" key="6">
    <source>
        <dbReference type="ARBA" id="ARBA00023014"/>
    </source>
</evidence>
<dbReference type="InterPro" id="IPR051198">
    <property type="entry name" value="BchE-like"/>
</dbReference>
<dbReference type="EMBL" id="PDPS01000021">
    <property type="protein sequence ID" value="PID58935.1"/>
    <property type="molecule type" value="Genomic_DNA"/>
</dbReference>
<dbReference type="AlphaFoldDB" id="A0A2G6EA33"/>
<keyword evidence="4" id="KW-0479">Metal-binding</keyword>
<dbReference type="Gene3D" id="3.40.50.280">
    <property type="entry name" value="Cobalamin-binding domain"/>
    <property type="match status" value="1"/>
</dbReference>
<sequence>MKVMLCIPPGGYFAERWSQGSMMPSLGVLYLAAVLEQEAVDVEVVPSHVLKLNWENLARKFEHDKPDVIGISTTTENRFQSFQLAEIAKQARPEAFVLMGGPHFTGTARDTLTHISAIDGVISGEGELTIVELVKALQADGDLRKVDGLTFWDEGRIFENAARQRIPDLNTLPLPARHLIPWEKYHFQLEVPGKGMQPAANLMTSRGCPFHCTFCATPNNWGRRVRGLKPDNVLKELEHVIEHYNAKVIWFYDDTFNYNPRRTMQICDMIIERKLDIKWYCEVRVDLMTRELTEKMAAAGMFYAGFGIESGNHRVAQDIVKKVATLEQADKFIEWALECGVTPNPFFMFSHPTESWEESQETMTVIERVKDRCDISVAISHIYPGTELEARAYQEGKLPKDFSWTRKRDKRVLVLPAAQGHAPLYVDKLNWWQISELMFRFAGAKKKFSLLRKVPSVLKNIHSFDDVTRYVIMFLVFAKYKLKKMRRPRRGT</sequence>
<proteinExistence type="predicted"/>
<keyword evidence="5" id="KW-0408">Iron</keyword>
<feature type="domain" description="B12-binding" evidence="7">
    <location>
        <begin position="1"/>
        <end position="144"/>
    </location>
</feature>
<dbReference type="PROSITE" id="PS51918">
    <property type="entry name" value="RADICAL_SAM"/>
    <property type="match status" value="1"/>
</dbReference>
<feature type="domain" description="Radical SAM core" evidence="8">
    <location>
        <begin position="194"/>
        <end position="423"/>
    </location>
</feature>
<dbReference type="SMART" id="SM00729">
    <property type="entry name" value="Elp3"/>
    <property type="match status" value="1"/>
</dbReference>
<dbReference type="Proteomes" id="UP000229740">
    <property type="component" value="Unassembled WGS sequence"/>
</dbReference>
<evidence type="ECO:0000259" key="8">
    <source>
        <dbReference type="PROSITE" id="PS51918"/>
    </source>
</evidence>
<evidence type="ECO:0000313" key="10">
    <source>
        <dbReference type="Proteomes" id="UP000229740"/>
    </source>
</evidence>
<dbReference type="CDD" id="cd01335">
    <property type="entry name" value="Radical_SAM"/>
    <property type="match status" value="1"/>
</dbReference>
<dbReference type="Pfam" id="PF04055">
    <property type="entry name" value="Radical_SAM"/>
    <property type="match status" value="1"/>
</dbReference>
<dbReference type="InterPro" id="IPR034466">
    <property type="entry name" value="Methyltransferase_Class_B"/>
</dbReference>
<evidence type="ECO:0000256" key="2">
    <source>
        <dbReference type="ARBA" id="ARBA00022485"/>
    </source>
</evidence>
<dbReference type="Pfam" id="PF02310">
    <property type="entry name" value="B12-binding"/>
    <property type="match status" value="1"/>
</dbReference>
<dbReference type="InterPro" id="IPR023404">
    <property type="entry name" value="rSAM_horseshoe"/>
</dbReference>
<dbReference type="SFLD" id="SFLDS00029">
    <property type="entry name" value="Radical_SAM"/>
    <property type="match status" value="1"/>
</dbReference>
<comment type="cofactor">
    <cofactor evidence="1">
        <name>[4Fe-4S] cluster</name>
        <dbReference type="ChEBI" id="CHEBI:49883"/>
    </cofactor>
</comment>
<dbReference type="SUPFAM" id="SSF52242">
    <property type="entry name" value="Cobalamin (vitamin B12)-binding domain"/>
    <property type="match status" value="1"/>
</dbReference>
<comment type="caution">
    <text evidence="9">The sequence shown here is derived from an EMBL/GenBank/DDBJ whole genome shotgun (WGS) entry which is preliminary data.</text>
</comment>
<accession>A0A2G6EA33</accession>
<evidence type="ECO:0000313" key="9">
    <source>
        <dbReference type="EMBL" id="PID58935.1"/>
    </source>
</evidence>
<evidence type="ECO:0000256" key="5">
    <source>
        <dbReference type="ARBA" id="ARBA00023004"/>
    </source>
</evidence>
<gene>
    <name evidence="9" type="ORF">CSB45_02750</name>
</gene>
<dbReference type="InterPro" id="IPR007197">
    <property type="entry name" value="rSAM"/>
</dbReference>
<dbReference type="InterPro" id="IPR058240">
    <property type="entry name" value="rSAM_sf"/>
</dbReference>
<dbReference type="InterPro" id="IPR020612">
    <property type="entry name" value="Methylthiotransferase_CS"/>
</dbReference>
<dbReference type="SUPFAM" id="SSF102114">
    <property type="entry name" value="Radical SAM enzymes"/>
    <property type="match status" value="1"/>
</dbReference>